<dbReference type="PANTHER" id="PTHR28630">
    <property type="match status" value="1"/>
</dbReference>
<dbReference type="InParanoid" id="E5A502"/>
<feature type="compositionally biased region" description="Polar residues" evidence="1">
    <location>
        <begin position="1"/>
        <end position="19"/>
    </location>
</feature>
<protein>
    <submittedName>
        <fullName evidence="2">Uncharacterized protein</fullName>
    </submittedName>
</protein>
<evidence type="ECO:0000256" key="1">
    <source>
        <dbReference type="SAM" id="MobiDB-lite"/>
    </source>
</evidence>
<dbReference type="VEuPathDB" id="FungiDB:LEMA_P079390.1"/>
<evidence type="ECO:0000313" key="2">
    <source>
        <dbReference type="EMBL" id="CBX98700.1"/>
    </source>
</evidence>
<name>E5A502_LEPMJ</name>
<feature type="region of interest" description="Disordered" evidence="1">
    <location>
        <begin position="1"/>
        <end position="85"/>
    </location>
</feature>
<dbReference type="OrthoDB" id="40334at2759"/>
<proteinExistence type="predicted"/>
<accession>E5A502</accession>
<dbReference type="PANTHER" id="PTHR28630:SF3">
    <property type="entry name" value="PEROXIREDOXIN-LIKE 2C"/>
    <property type="match status" value="1"/>
</dbReference>
<gene>
    <name evidence="2" type="ORF">LEMA_P079390.1</name>
</gene>
<dbReference type="HOGENOM" id="CLU_035338_0_0_1"/>
<sequence length="359" mass="39894">METANTKRTAMTPQPIDTTAAQASMAQPPSPPHSQADFNAGAKYSLDAVDASTPPFSPSSQTPVLQKEQEEFEGTVNVNNDLPSSEDLSRVDDLLVLDAQGQSRPFKELYKAPHIAPRQLIIFIRHFFCGVSFAMPVNPLPAFTNREQNCQEYLRTLSSSIKPEDLLALPVPTSITVIGCGRPELIPMYTEATSCPFPIYAEPTRKLYDHLGMTRTFDLGSKPAYMQTNMLINSVQSIFQGLSTGKNALKGGDMKQVGGEFLFENGECMWAHRMKTTRGHAEVSELRTLIGLDGSRPPLRKRWSHGIKENNTEKRRSISWGRLRSLSKGVRDRDASRKTTPERVEEEQDPRKLAGKSTA</sequence>
<dbReference type="EMBL" id="FP929134">
    <property type="protein sequence ID" value="CBX98700.1"/>
    <property type="molecule type" value="Genomic_DNA"/>
</dbReference>
<keyword evidence="3" id="KW-1185">Reference proteome</keyword>
<dbReference type="Proteomes" id="UP000002668">
    <property type="component" value="Genome"/>
</dbReference>
<dbReference type="Pfam" id="PF13911">
    <property type="entry name" value="AhpC-TSA_2"/>
    <property type="match status" value="1"/>
</dbReference>
<dbReference type="STRING" id="985895.E5A502"/>
<feature type="compositionally biased region" description="Low complexity" evidence="1">
    <location>
        <begin position="52"/>
        <end position="63"/>
    </location>
</feature>
<reference evidence="3" key="1">
    <citation type="journal article" date="2011" name="Nat. Commun.">
        <title>Effector diversification within compartments of the Leptosphaeria maculans genome affected by Repeat-Induced Point mutations.</title>
        <authorList>
            <person name="Rouxel T."/>
            <person name="Grandaubert J."/>
            <person name="Hane J.K."/>
            <person name="Hoede C."/>
            <person name="van de Wouw A.P."/>
            <person name="Couloux A."/>
            <person name="Dominguez V."/>
            <person name="Anthouard V."/>
            <person name="Bally P."/>
            <person name="Bourras S."/>
            <person name="Cozijnsen A.J."/>
            <person name="Ciuffetti L.M."/>
            <person name="Degrave A."/>
            <person name="Dilmaghani A."/>
            <person name="Duret L."/>
            <person name="Fudal I."/>
            <person name="Goodwin S.B."/>
            <person name="Gout L."/>
            <person name="Glaser N."/>
            <person name="Linglin J."/>
            <person name="Kema G.H.J."/>
            <person name="Lapalu N."/>
            <person name="Lawrence C.B."/>
            <person name="May K."/>
            <person name="Meyer M."/>
            <person name="Ollivier B."/>
            <person name="Poulain J."/>
            <person name="Schoch C.L."/>
            <person name="Simon A."/>
            <person name="Spatafora J.W."/>
            <person name="Stachowiak A."/>
            <person name="Turgeon B.G."/>
            <person name="Tyler B.M."/>
            <person name="Vincent D."/>
            <person name="Weissenbach J."/>
            <person name="Amselem J."/>
            <person name="Quesneville H."/>
            <person name="Oliver R.P."/>
            <person name="Wincker P."/>
            <person name="Balesdent M.-H."/>
            <person name="Howlett B.J."/>
        </authorList>
    </citation>
    <scope>NUCLEOTIDE SEQUENCE [LARGE SCALE GENOMIC DNA]</scope>
    <source>
        <strain evidence="3">JN3 / isolate v23.1.3 / race Av1-4-5-6-7-8</strain>
    </source>
</reference>
<dbReference type="CDD" id="cd02970">
    <property type="entry name" value="PRX_like2"/>
    <property type="match status" value="1"/>
</dbReference>
<feature type="compositionally biased region" description="Basic and acidic residues" evidence="1">
    <location>
        <begin position="329"/>
        <end position="343"/>
    </location>
</feature>
<feature type="region of interest" description="Disordered" evidence="1">
    <location>
        <begin position="318"/>
        <end position="359"/>
    </location>
</feature>
<dbReference type="InterPro" id="IPR032801">
    <property type="entry name" value="PXL2A/B/C"/>
</dbReference>
<dbReference type="eggNOG" id="KOG4498">
    <property type="taxonomic scope" value="Eukaryota"/>
</dbReference>
<dbReference type="AlphaFoldDB" id="E5A502"/>
<organism evidence="3">
    <name type="scientific">Leptosphaeria maculans (strain JN3 / isolate v23.1.3 / race Av1-4-5-6-7-8)</name>
    <name type="common">Blackleg fungus</name>
    <name type="synonym">Phoma lingam</name>
    <dbReference type="NCBI Taxonomy" id="985895"/>
    <lineage>
        <taxon>Eukaryota</taxon>
        <taxon>Fungi</taxon>
        <taxon>Dikarya</taxon>
        <taxon>Ascomycota</taxon>
        <taxon>Pezizomycotina</taxon>
        <taxon>Dothideomycetes</taxon>
        <taxon>Pleosporomycetidae</taxon>
        <taxon>Pleosporales</taxon>
        <taxon>Pleosporineae</taxon>
        <taxon>Leptosphaeriaceae</taxon>
        <taxon>Plenodomus</taxon>
        <taxon>Plenodomus lingam/Leptosphaeria maculans species complex</taxon>
    </lineage>
</organism>
<evidence type="ECO:0000313" key="3">
    <source>
        <dbReference type="Proteomes" id="UP000002668"/>
    </source>
</evidence>
<dbReference type="OMA" id="FLFEPRD"/>